<proteinExistence type="predicted"/>
<evidence type="ECO:0000313" key="4">
    <source>
        <dbReference type="Proteomes" id="UP000649617"/>
    </source>
</evidence>
<accession>A0A812PNK0</accession>
<dbReference type="SUPFAM" id="SSF53756">
    <property type="entry name" value="UDP-Glycosyltransferase/glycogen phosphorylase"/>
    <property type="match status" value="1"/>
</dbReference>
<protein>
    <submittedName>
        <fullName evidence="3">Ugt3a1 protein</fullName>
    </submittedName>
</protein>
<keyword evidence="4" id="KW-1185">Reference proteome</keyword>
<organism evidence="3 4">
    <name type="scientific">Symbiodinium pilosum</name>
    <name type="common">Dinoflagellate</name>
    <dbReference type="NCBI Taxonomy" id="2952"/>
    <lineage>
        <taxon>Eukaryota</taxon>
        <taxon>Sar</taxon>
        <taxon>Alveolata</taxon>
        <taxon>Dinophyceae</taxon>
        <taxon>Suessiales</taxon>
        <taxon>Symbiodiniaceae</taxon>
        <taxon>Symbiodinium</taxon>
    </lineage>
</organism>
<reference evidence="3" key="1">
    <citation type="submission" date="2021-02" db="EMBL/GenBank/DDBJ databases">
        <authorList>
            <person name="Dougan E. K."/>
            <person name="Rhodes N."/>
            <person name="Thang M."/>
            <person name="Chan C."/>
        </authorList>
    </citation>
    <scope>NUCLEOTIDE SEQUENCE</scope>
</reference>
<sequence length="227" mass="23727">MGCMVHSPLTIVTTCEDMQDPLPPELAAVYSSAGAAFAYVGPLLDCHGAKRAAGHKFAQATGPAESAESREEAMQQLTQARKAGRLVVLASMGTVITGDSPDFGWAVKPTESQRQGLTGKQLCQAAWTAVFETFGAKDGESMEQSPLILLSVGPQKDALDGLKVPPNAVCMPVLPQVDLLRAGVDIFLTHGGQNSFMESLAAGVPVVVCPGFGDQPVNAQKAEDMST</sequence>
<dbReference type="Proteomes" id="UP000649617">
    <property type="component" value="Unassembled WGS sequence"/>
</dbReference>
<evidence type="ECO:0000256" key="1">
    <source>
        <dbReference type="ARBA" id="ARBA00022676"/>
    </source>
</evidence>
<comment type="caution">
    <text evidence="3">The sequence shown here is derived from an EMBL/GenBank/DDBJ whole genome shotgun (WGS) entry which is preliminary data.</text>
</comment>
<dbReference type="GO" id="GO:0008194">
    <property type="term" value="F:UDP-glycosyltransferase activity"/>
    <property type="evidence" value="ECO:0007669"/>
    <property type="project" value="InterPro"/>
</dbReference>
<keyword evidence="2" id="KW-0808">Transferase</keyword>
<keyword evidence="1" id="KW-0328">Glycosyltransferase</keyword>
<dbReference type="EMBL" id="CAJNIZ010014658">
    <property type="protein sequence ID" value="CAE7364567.1"/>
    <property type="molecule type" value="Genomic_DNA"/>
</dbReference>
<dbReference type="AlphaFoldDB" id="A0A812PNK0"/>
<gene>
    <name evidence="3" type="primary">Ugt3a1</name>
    <name evidence="3" type="ORF">SPIL2461_LOCUS8769</name>
</gene>
<dbReference type="InterPro" id="IPR002213">
    <property type="entry name" value="UDP_glucos_trans"/>
</dbReference>
<dbReference type="PANTHER" id="PTHR48043:SF145">
    <property type="entry name" value="FI06409P-RELATED"/>
    <property type="match status" value="1"/>
</dbReference>
<name>A0A812PNK0_SYMPI</name>
<dbReference type="InterPro" id="IPR050271">
    <property type="entry name" value="UDP-glycosyltransferase"/>
</dbReference>
<dbReference type="PANTHER" id="PTHR48043">
    <property type="entry name" value="EG:EG0003.4 PROTEIN-RELATED"/>
    <property type="match status" value="1"/>
</dbReference>
<evidence type="ECO:0000313" key="3">
    <source>
        <dbReference type="EMBL" id="CAE7364567.1"/>
    </source>
</evidence>
<dbReference type="Gene3D" id="3.40.50.2000">
    <property type="entry name" value="Glycogen Phosphorylase B"/>
    <property type="match status" value="1"/>
</dbReference>
<evidence type="ECO:0000256" key="2">
    <source>
        <dbReference type="ARBA" id="ARBA00022679"/>
    </source>
</evidence>
<dbReference type="OrthoDB" id="416356at2759"/>
<dbReference type="Pfam" id="PF00201">
    <property type="entry name" value="UDPGT"/>
    <property type="match status" value="1"/>
</dbReference>